<organism evidence="21 22">
    <name type="scientific">Peptococcus simiae</name>
    <dbReference type="NCBI Taxonomy" id="1643805"/>
    <lineage>
        <taxon>Bacteria</taxon>
        <taxon>Bacillati</taxon>
        <taxon>Bacillota</taxon>
        <taxon>Clostridia</taxon>
        <taxon>Eubacteriales</taxon>
        <taxon>Peptococcaceae</taxon>
        <taxon>Peptococcus</taxon>
    </lineage>
</organism>
<keyword evidence="17" id="KW-0170">Cobalt</keyword>
<evidence type="ECO:0000256" key="6">
    <source>
        <dbReference type="ARBA" id="ARBA00005412"/>
    </source>
</evidence>
<reference evidence="21 22" key="1">
    <citation type="journal article" date="2016" name="Int. J. Syst. Evol. Microbiol.">
        <title>Peptococcus simiae sp. nov., isolated from rhesus macaque faeces and emended description of the genus Peptococcus.</title>
        <authorList>
            <person name="Shkoporov A.N."/>
            <person name="Efimov B.A."/>
            <person name="Kondova I."/>
            <person name="Ouwerling B."/>
            <person name="Chaplin A.V."/>
            <person name="Shcherbakova V.A."/>
            <person name="Langermans J.A.M."/>
        </authorList>
    </citation>
    <scope>NUCLEOTIDE SEQUENCE [LARGE SCALE GENOMIC DNA]</scope>
    <source>
        <strain evidence="21 22">M108</strain>
    </source>
</reference>
<evidence type="ECO:0000259" key="19">
    <source>
        <dbReference type="Pfam" id="PF01761"/>
    </source>
</evidence>
<keyword evidence="13" id="KW-0862">Zinc</keyword>
<dbReference type="PANTHER" id="PTHR43622:SF7">
    <property type="entry name" value="3-DEHYDROQUINATE SYNTHASE, CHLOROPLASTIC"/>
    <property type="match status" value="1"/>
</dbReference>
<dbReference type="InterPro" id="IPR016037">
    <property type="entry name" value="DHQ_synth_AroB"/>
</dbReference>
<evidence type="ECO:0000256" key="18">
    <source>
        <dbReference type="NCBIfam" id="TIGR01357"/>
    </source>
</evidence>
<dbReference type="NCBIfam" id="TIGR01357">
    <property type="entry name" value="aroB"/>
    <property type="match status" value="1"/>
</dbReference>
<evidence type="ECO:0000256" key="9">
    <source>
        <dbReference type="ARBA" id="ARBA00022490"/>
    </source>
</evidence>
<dbReference type="Gene3D" id="3.40.50.1970">
    <property type="match status" value="1"/>
</dbReference>
<evidence type="ECO:0000256" key="11">
    <source>
        <dbReference type="ARBA" id="ARBA00022723"/>
    </source>
</evidence>
<dbReference type="Proteomes" id="UP001631949">
    <property type="component" value="Unassembled WGS sequence"/>
</dbReference>
<dbReference type="EC" id="4.2.3.4" evidence="7 18"/>
<keyword evidence="14" id="KW-0520">NAD</keyword>
<evidence type="ECO:0000313" key="22">
    <source>
        <dbReference type="Proteomes" id="UP001631949"/>
    </source>
</evidence>
<dbReference type="InterPro" id="IPR056179">
    <property type="entry name" value="DHQS_C"/>
</dbReference>
<comment type="similarity">
    <text evidence="6">Belongs to the sugar phosphate cyclases superfamily. Dehydroquinate synthase family.</text>
</comment>
<dbReference type="GO" id="GO:0003856">
    <property type="term" value="F:3-dehydroquinate synthase activity"/>
    <property type="evidence" value="ECO:0007669"/>
    <property type="project" value="UniProtKB-EC"/>
</dbReference>
<keyword evidence="12" id="KW-0547">Nucleotide-binding</keyword>
<sequence length="361" mass="37795">MAGLSEKRVLPVGTDPSYEVNLGLALADLPAAISGLVAPPRQVRLVSDERVFALYGGDLVAGLRAAGYQVATDLVPPGEKSKTIPVWTDLMNRWAAEKVHRDDLVLALGGGVIGDLAGFAAASYVRGIRMVQVPTTLLAALDASVGGKTALNLPAGKNLVGAFKQPLAVFCPTETLASLSQTDWQNGLAELVKTAVLTDPALFDRLEAGPLTGTSPDLTAVLARAVGHKIRYVEADPCERGIRAHLNLGHTLAHAIEQASGHAIAHGHAVAIGLAFISRVAVNLGRLSPEDGDRIIRVLTAHGLPVTTGYDRATLLEAIQRDKKATAGGVRWILPVAIGSCIDYPVSYTDLPGFLEKGGLS</sequence>
<dbReference type="InterPro" id="IPR030963">
    <property type="entry name" value="DHQ_synth_fam"/>
</dbReference>
<dbReference type="Pfam" id="PF24621">
    <property type="entry name" value="DHQS_C"/>
    <property type="match status" value="1"/>
</dbReference>
<dbReference type="SUPFAM" id="SSF56796">
    <property type="entry name" value="Dehydroquinate synthase-like"/>
    <property type="match status" value="1"/>
</dbReference>
<evidence type="ECO:0000256" key="5">
    <source>
        <dbReference type="ARBA" id="ARBA00004661"/>
    </source>
</evidence>
<evidence type="ECO:0000256" key="16">
    <source>
        <dbReference type="ARBA" id="ARBA00023239"/>
    </source>
</evidence>
<comment type="cofactor">
    <cofactor evidence="2">
        <name>NAD(+)</name>
        <dbReference type="ChEBI" id="CHEBI:57540"/>
    </cofactor>
</comment>
<dbReference type="InterPro" id="IPR030960">
    <property type="entry name" value="DHQS/DOIS_N"/>
</dbReference>
<dbReference type="InterPro" id="IPR050071">
    <property type="entry name" value="Dehydroquinate_synthase"/>
</dbReference>
<dbReference type="PIRSF" id="PIRSF001455">
    <property type="entry name" value="DHQ_synth"/>
    <property type="match status" value="1"/>
</dbReference>
<comment type="pathway">
    <text evidence="5">Metabolic intermediate biosynthesis; chorismate biosynthesis; chorismate from D-erythrose 4-phosphate and phosphoenolpyruvate: step 2/7.</text>
</comment>
<keyword evidence="16 21" id="KW-0456">Lyase</keyword>
<comment type="cofactor">
    <cofactor evidence="3">
        <name>Co(2+)</name>
        <dbReference type="ChEBI" id="CHEBI:48828"/>
    </cofactor>
</comment>
<evidence type="ECO:0000259" key="20">
    <source>
        <dbReference type="Pfam" id="PF24621"/>
    </source>
</evidence>
<evidence type="ECO:0000256" key="2">
    <source>
        <dbReference type="ARBA" id="ARBA00001911"/>
    </source>
</evidence>
<keyword evidence="9" id="KW-0963">Cytoplasm</keyword>
<comment type="caution">
    <text evidence="21">The sequence shown here is derived from an EMBL/GenBank/DDBJ whole genome shotgun (WGS) entry which is preliminary data.</text>
</comment>
<protein>
    <recommendedName>
        <fullName evidence="8 18">3-dehydroquinate synthase</fullName>
        <ecNumber evidence="7 18">4.2.3.4</ecNumber>
    </recommendedName>
</protein>
<evidence type="ECO:0000256" key="12">
    <source>
        <dbReference type="ARBA" id="ARBA00022741"/>
    </source>
</evidence>
<comment type="catalytic activity">
    <reaction evidence="1">
        <text>7-phospho-2-dehydro-3-deoxy-D-arabino-heptonate = 3-dehydroquinate + phosphate</text>
        <dbReference type="Rhea" id="RHEA:21968"/>
        <dbReference type="ChEBI" id="CHEBI:32364"/>
        <dbReference type="ChEBI" id="CHEBI:43474"/>
        <dbReference type="ChEBI" id="CHEBI:58394"/>
        <dbReference type="EC" id="4.2.3.4"/>
    </reaction>
</comment>
<evidence type="ECO:0000256" key="13">
    <source>
        <dbReference type="ARBA" id="ARBA00022833"/>
    </source>
</evidence>
<evidence type="ECO:0000256" key="15">
    <source>
        <dbReference type="ARBA" id="ARBA00023141"/>
    </source>
</evidence>
<evidence type="ECO:0000256" key="10">
    <source>
        <dbReference type="ARBA" id="ARBA00022605"/>
    </source>
</evidence>
<feature type="domain" description="3-dehydroquinate synthase N-terminal" evidence="19">
    <location>
        <begin position="75"/>
        <end position="184"/>
    </location>
</feature>
<dbReference type="Pfam" id="PF01761">
    <property type="entry name" value="DHQ_synthase"/>
    <property type="match status" value="1"/>
</dbReference>
<evidence type="ECO:0000256" key="14">
    <source>
        <dbReference type="ARBA" id="ARBA00023027"/>
    </source>
</evidence>
<comment type="subcellular location">
    <subcellularLocation>
        <location evidence="4">Cytoplasm</location>
    </subcellularLocation>
</comment>
<dbReference type="EMBL" id="JBJUVG010000005">
    <property type="protein sequence ID" value="MFM9413668.1"/>
    <property type="molecule type" value="Genomic_DNA"/>
</dbReference>
<feature type="domain" description="3-dehydroquinate synthase C-terminal" evidence="20">
    <location>
        <begin position="187"/>
        <end position="325"/>
    </location>
</feature>
<keyword evidence="10" id="KW-0028">Amino-acid biosynthesis</keyword>
<dbReference type="Gene3D" id="1.20.1090.10">
    <property type="entry name" value="Dehydroquinate synthase-like - alpha domain"/>
    <property type="match status" value="1"/>
</dbReference>
<dbReference type="RefSeq" id="WP_408977285.1">
    <property type="nucleotide sequence ID" value="NZ_JBJUVG010000005.1"/>
</dbReference>
<dbReference type="PANTHER" id="PTHR43622">
    <property type="entry name" value="3-DEHYDROQUINATE SYNTHASE"/>
    <property type="match status" value="1"/>
</dbReference>
<evidence type="ECO:0000256" key="4">
    <source>
        <dbReference type="ARBA" id="ARBA00004496"/>
    </source>
</evidence>
<keyword evidence="11" id="KW-0479">Metal-binding</keyword>
<evidence type="ECO:0000256" key="7">
    <source>
        <dbReference type="ARBA" id="ARBA00013031"/>
    </source>
</evidence>
<evidence type="ECO:0000256" key="3">
    <source>
        <dbReference type="ARBA" id="ARBA00001941"/>
    </source>
</evidence>
<evidence type="ECO:0000256" key="17">
    <source>
        <dbReference type="ARBA" id="ARBA00023285"/>
    </source>
</evidence>
<dbReference type="CDD" id="cd08195">
    <property type="entry name" value="DHQS"/>
    <property type="match status" value="1"/>
</dbReference>
<evidence type="ECO:0000256" key="1">
    <source>
        <dbReference type="ARBA" id="ARBA00001393"/>
    </source>
</evidence>
<evidence type="ECO:0000256" key="8">
    <source>
        <dbReference type="ARBA" id="ARBA00017684"/>
    </source>
</evidence>
<gene>
    <name evidence="21" type="primary">aroB</name>
    <name evidence="21" type="ORF">ACKQTC_04730</name>
</gene>
<name>A0ABW9GYI9_9FIRM</name>
<keyword evidence="22" id="KW-1185">Reference proteome</keyword>
<evidence type="ECO:0000313" key="21">
    <source>
        <dbReference type="EMBL" id="MFM9413668.1"/>
    </source>
</evidence>
<proteinExistence type="inferred from homology"/>
<keyword evidence="15" id="KW-0057">Aromatic amino acid biosynthesis</keyword>
<accession>A0ABW9GYI9</accession>